<dbReference type="EMBL" id="GG738851">
    <property type="protein sequence ID" value="EFC48322.1"/>
    <property type="molecule type" value="Genomic_DNA"/>
</dbReference>
<dbReference type="GeneID" id="8849779"/>
<dbReference type="GO" id="GO:0005524">
    <property type="term" value="F:ATP binding"/>
    <property type="evidence" value="ECO:0007669"/>
    <property type="project" value="UniProtKB-UniRule"/>
</dbReference>
<feature type="compositionally biased region" description="Polar residues" evidence="8">
    <location>
        <begin position="520"/>
        <end position="550"/>
    </location>
</feature>
<feature type="compositionally biased region" description="Acidic residues" evidence="8">
    <location>
        <begin position="1308"/>
        <end position="1317"/>
    </location>
</feature>
<comment type="similarity">
    <text evidence="6">Belongs to the TRAFAC class myosin-kinesin ATPase superfamily. Kinesin family.</text>
</comment>
<evidence type="ECO:0000256" key="7">
    <source>
        <dbReference type="SAM" id="Coils"/>
    </source>
</evidence>
<keyword evidence="2" id="KW-0963">Cytoplasm</keyword>
<dbReference type="GO" id="GO:0005875">
    <property type="term" value="C:microtubule associated complex"/>
    <property type="evidence" value="ECO:0007669"/>
    <property type="project" value="TreeGrafter"/>
</dbReference>
<keyword evidence="3 6" id="KW-0547">Nucleotide-binding</keyword>
<feature type="coiled-coil region" evidence="7">
    <location>
        <begin position="1143"/>
        <end position="1240"/>
    </location>
</feature>
<sequence>MNHQHTNKQRQYSSNGGDLNLPEYLTRVTSPSSSDNGYESSYQQQQQQSEYDNNISSLSNQASTSYQNTNMSLNEVYRIPGLNYSNLSFKPQGYSSNETNQINDISTLFKSTSSKGVFKIVGRVRPLNKSSYIVSDTNRIMEIGEDHKTVLIGKYLNKANSSSTSFQFTFDRIFDEFANQSMFYSSCGYPLFKSFVGGVNANIITYGQTRSGKSYALEGIGDDERRGLIPRFVEDVFKFMYTYGQGQGVYNAKFTLSVSFVQIYNDNITDLLSSNNSKGLKVADEKTKTVILGMKKHVLKEPKDIFTVLKYAKQNRSVTSGMKPPDLHTRSHSILTLYLDQNWPQLISASSSSVDIQTHSISSRVTFVELAGSEKAREFSQAMNNTPNATNEEGSKIAKTFNALAAVTSGIGKLLNASPISNVSLNSSTLSSQSNSSTPSKYYVPYRDSKLTHILRDTMREDTFNLFITCLYPLPDNYTEILASAKYSSRLRQSLISNNPYINNENTSVLSNVHRFPSPLKNSNSVTNSPSKKVSFNSRPNQNNHVNINQDDSDEEIIRPVSNSLPQLNNSNEISTRQNSINSKSLTNSDFEDEDGILESYKEEKENVNLESEELRQILNIESLTRKNFQKNIERLEEELVKTDEERNHLRSKVMEMSEKIQELSEQNMKLNENCTLSKVDFEKLSDQKAALEEEMEKSRKYIAQLSKENTKLNEQVVNGRDKYISTVAKNQIEALQIENNELKLKQQGNETKAAKELQQQVESLKNEIKLKDVSFSELLDQLKEMKQRNNNLSGELEKKQELFDQTIKENEDLRVEVEGLSSSVEAKESEVEEMYQQIDQLPKLNYELQRLDRTVQQLSQQNQELQSRLEEYQSVARNEHSKLVEERNEFEQALKKLSNELEREKKEKERLREEVIQLNSKVSSSNSSNQTEISKRDETIKMLKNDLELSKRSAEKTINDLKNNIGHDLEERTRMSSEIHAVSAKKLELEVDLKKIQSQFTLLKKENEDKSKQLKTLSDEVVNLNLDKNKSESEMKNQISTLKENLNEQQKQSELTIYQLREENKSLSIRVNSLKETNNTRSSQLEEVLFAKKTLEEQMSKLVQSCGIDSKLGLDSEIERRVENSIRLASLEKQALHRKNEIDQLGIEIEQKDLEIEKLKKDFYENRLEIQTLRNSTEEYEYTITTLKTNLNQCCEDRRNLREENIQLLSSNDKKEDLIRKLKHDIEVSKMEINSIKSEKENIQLMLKKTINNTSGVHDDLSQTKFELLELAREQSDSLHQEEEENKTLSEVVQQQQQQQDHNNSDSDSEEEENYEELGYTQINNEEFNYNEDDDDECTIDKEITEKEELTFDDFDTDFEKALAFVLQNNQSNTNNINNTNHTNNNNNNTNGKKKKIKITLGALDPTLKIQYLNNNENNTSPSDYSISNNDDDEEERINSSSSDIILDSEKVNSIKNIIKDIELAPPKDLKWFSEDDWLIKLKKLKDQE</sequence>
<dbReference type="PROSITE" id="PS50067">
    <property type="entry name" value="KINESIN_MOTOR_2"/>
    <property type="match status" value="1"/>
</dbReference>
<accession>D2V455</accession>
<dbReference type="InterPro" id="IPR027640">
    <property type="entry name" value="Kinesin-like_fam"/>
</dbReference>
<feature type="region of interest" description="Disordered" evidence="8">
    <location>
        <begin position="1"/>
        <end position="53"/>
    </location>
</feature>
<evidence type="ECO:0000256" key="1">
    <source>
        <dbReference type="ARBA" id="ARBA00004496"/>
    </source>
</evidence>
<dbReference type="KEGG" id="ngr:NAEGRDRAFT_63602"/>
<dbReference type="PRINTS" id="PR00380">
    <property type="entry name" value="KINESINHEAVY"/>
</dbReference>
<feature type="region of interest" description="Disordered" evidence="8">
    <location>
        <begin position="1276"/>
        <end position="1318"/>
    </location>
</feature>
<dbReference type="GO" id="GO:0005737">
    <property type="term" value="C:cytoplasm"/>
    <property type="evidence" value="ECO:0007669"/>
    <property type="project" value="UniProtKB-SubCell"/>
</dbReference>
<dbReference type="InterPro" id="IPR027417">
    <property type="entry name" value="P-loop_NTPase"/>
</dbReference>
<feature type="binding site" evidence="6">
    <location>
        <begin position="207"/>
        <end position="214"/>
    </location>
    <ligand>
        <name>ATP</name>
        <dbReference type="ChEBI" id="CHEBI:30616"/>
    </ligand>
</feature>
<dbReference type="GO" id="GO:0008017">
    <property type="term" value="F:microtubule binding"/>
    <property type="evidence" value="ECO:0007669"/>
    <property type="project" value="InterPro"/>
</dbReference>
<comment type="subcellular location">
    <subcellularLocation>
        <location evidence="1">Cytoplasm</location>
    </subcellularLocation>
</comment>
<feature type="coiled-coil region" evidence="7">
    <location>
        <begin position="598"/>
        <end position="1078"/>
    </location>
</feature>
<dbReference type="GO" id="GO:0007052">
    <property type="term" value="P:mitotic spindle organization"/>
    <property type="evidence" value="ECO:0007669"/>
    <property type="project" value="TreeGrafter"/>
</dbReference>
<dbReference type="SUPFAM" id="SSF52540">
    <property type="entry name" value="P-loop containing nucleoside triphosphate hydrolases"/>
    <property type="match status" value="1"/>
</dbReference>
<dbReference type="VEuPathDB" id="AmoebaDB:NAEGRDRAFT_63602"/>
<evidence type="ECO:0000256" key="8">
    <source>
        <dbReference type="SAM" id="MobiDB-lite"/>
    </source>
</evidence>
<evidence type="ECO:0000256" key="2">
    <source>
        <dbReference type="ARBA" id="ARBA00022490"/>
    </source>
</evidence>
<dbReference type="GO" id="GO:0007018">
    <property type="term" value="P:microtubule-based movement"/>
    <property type="evidence" value="ECO:0007669"/>
    <property type="project" value="InterPro"/>
</dbReference>
<dbReference type="eggNOG" id="KOG0244">
    <property type="taxonomic scope" value="Eukaryota"/>
</dbReference>
<protein>
    <submittedName>
        <fullName evidence="10">Predicted protein</fullName>
    </submittedName>
</protein>
<keyword evidence="5 7" id="KW-0175">Coiled coil</keyword>
<proteinExistence type="inferred from homology"/>
<keyword evidence="4 6" id="KW-0067">ATP-binding</keyword>
<feature type="region of interest" description="Disordered" evidence="8">
    <location>
        <begin position="513"/>
        <end position="591"/>
    </location>
</feature>
<dbReference type="RefSeq" id="XP_002681066.1">
    <property type="nucleotide sequence ID" value="XM_002681020.1"/>
</dbReference>
<organism evidence="11">
    <name type="scientific">Naegleria gruberi</name>
    <name type="common">Amoeba</name>
    <dbReference type="NCBI Taxonomy" id="5762"/>
    <lineage>
        <taxon>Eukaryota</taxon>
        <taxon>Discoba</taxon>
        <taxon>Heterolobosea</taxon>
        <taxon>Tetramitia</taxon>
        <taxon>Eutetramitia</taxon>
        <taxon>Vahlkampfiidae</taxon>
        <taxon>Naegleria</taxon>
    </lineage>
</organism>
<dbReference type="GO" id="GO:0003777">
    <property type="term" value="F:microtubule motor activity"/>
    <property type="evidence" value="ECO:0007669"/>
    <property type="project" value="InterPro"/>
</dbReference>
<dbReference type="OrthoDB" id="10455809at2759"/>
<feature type="compositionally biased region" description="Polar residues" evidence="8">
    <location>
        <begin position="561"/>
        <end position="589"/>
    </location>
</feature>
<evidence type="ECO:0000256" key="6">
    <source>
        <dbReference type="PROSITE-ProRule" id="PRU00283"/>
    </source>
</evidence>
<gene>
    <name evidence="10" type="ORF">NAEGRDRAFT_63602</name>
</gene>
<dbReference type="InterPro" id="IPR001752">
    <property type="entry name" value="Kinesin_motor_dom"/>
</dbReference>
<dbReference type="InParanoid" id="D2V455"/>
<feature type="compositionally biased region" description="Low complexity" evidence="8">
    <location>
        <begin position="38"/>
        <end position="51"/>
    </location>
</feature>
<feature type="region of interest" description="Disordered" evidence="8">
    <location>
        <begin position="1415"/>
        <end position="1442"/>
    </location>
</feature>
<reference evidence="10 11" key="1">
    <citation type="journal article" date="2010" name="Cell">
        <title>The genome of Naegleria gruberi illuminates early eukaryotic versatility.</title>
        <authorList>
            <person name="Fritz-Laylin L.K."/>
            <person name="Prochnik S.E."/>
            <person name="Ginger M.L."/>
            <person name="Dacks J.B."/>
            <person name="Carpenter M.L."/>
            <person name="Field M.C."/>
            <person name="Kuo A."/>
            <person name="Paredez A."/>
            <person name="Chapman J."/>
            <person name="Pham J."/>
            <person name="Shu S."/>
            <person name="Neupane R."/>
            <person name="Cipriano M."/>
            <person name="Mancuso J."/>
            <person name="Tu H."/>
            <person name="Salamov A."/>
            <person name="Lindquist E."/>
            <person name="Shapiro H."/>
            <person name="Lucas S."/>
            <person name="Grigoriev I.V."/>
            <person name="Cande W.Z."/>
            <person name="Fulton C."/>
            <person name="Rokhsar D.S."/>
            <person name="Dawson S.C."/>
        </authorList>
    </citation>
    <scope>NUCLEOTIDE SEQUENCE [LARGE SCALE GENOMIC DNA]</scope>
    <source>
        <strain evidence="10 11">NEG-M</strain>
    </source>
</reference>
<dbReference type="InterPro" id="IPR036961">
    <property type="entry name" value="Kinesin_motor_dom_sf"/>
</dbReference>
<evidence type="ECO:0000256" key="3">
    <source>
        <dbReference type="ARBA" id="ARBA00022741"/>
    </source>
</evidence>
<dbReference type="Proteomes" id="UP000006671">
    <property type="component" value="Unassembled WGS sequence"/>
</dbReference>
<dbReference type="GO" id="GO:0051231">
    <property type="term" value="P:spindle elongation"/>
    <property type="evidence" value="ECO:0007669"/>
    <property type="project" value="TreeGrafter"/>
</dbReference>
<dbReference type="Pfam" id="PF00225">
    <property type="entry name" value="Kinesin"/>
    <property type="match status" value="1"/>
</dbReference>
<feature type="compositionally biased region" description="Low complexity" evidence="8">
    <location>
        <begin position="1374"/>
        <end position="1392"/>
    </location>
</feature>
<dbReference type="Gene3D" id="3.40.850.10">
    <property type="entry name" value="Kinesin motor domain"/>
    <property type="match status" value="1"/>
</dbReference>
<evidence type="ECO:0000313" key="10">
    <source>
        <dbReference type="EMBL" id="EFC48322.1"/>
    </source>
</evidence>
<keyword evidence="11" id="KW-1185">Reference proteome</keyword>
<feature type="compositionally biased region" description="Polar residues" evidence="8">
    <location>
        <begin position="1415"/>
        <end position="1430"/>
    </location>
</feature>
<keyword evidence="6" id="KW-0505">Motor protein</keyword>
<dbReference type="PANTHER" id="PTHR47969:SF15">
    <property type="entry name" value="CHROMOSOME-ASSOCIATED KINESIN KIF4A-RELATED"/>
    <property type="match status" value="1"/>
</dbReference>
<evidence type="ECO:0000256" key="5">
    <source>
        <dbReference type="ARBA" id="ARBA00023054"/>
    </source>
</evidence>
<dbReference type="PANTHER" id="PTHR47969">
    <property type="entry name" value="CHROMOSOME-ASSOCIATED KINESIN KIF4A-RELATED"/>
    <property type="match status" value="1"/>
</dbReference>
<feature type="compositionally biased region" description="Polar residues" evidence="8">
    <location>
        <begin position="27"/>
        <end position="37"/>
    </location>
</feature>
<evidence type="ECO:0000313" key="11">
    <source>
        <dbReference type="Proteomes" id="UP000006671"/>
    </source>
</evidence>
<feature type="region of interest" description="Disordered" evidence="8">
    <location>
        <begin position="1374"/>
        <end position="1394"/>
    </location>
</feature>
<feature type="domain" description="Kinesin motor" evidence="9">
    <location>
        <begin position="117"/>
        <end position="494"/>
    </location>
</feature>
<dbReference type="STRING" id="5762.D2V455"/>
<evidence type="ECO:0000256" key="4">
    <source>
        <dbReference type="ARBA" id="ARBA00022840"/>
    </source>
</evidence>
<dbReference type="SMART" id="SM00129">
    <property type="entry name" value="KISc"/>
    <property type="match status" value="1"/>
</dbReference>
<name>D2V455_NAEGR</name>
<evidence type="ECO:0000259" key="9">
    <source>
        <dbReference type="PROSITE" id="PS50067"/>
    </source>
</evidence>